<reference evidence="1" key="1">
    <citation type="journal article" date="2021" name="Genome Biol. Evol.">
        <title>Genomic rearrangements and sequence evolution across brown algal organelles.</title>
        <authorList>
            <person name="Starko S."/>
            <person name="Bringloe T.T."/>
            <person name="Gomez M.S."/>
            <person name="Darby H."/>
            <person name="Graham S.W."/>
            <person name="Martone P.T."/>
        </authorList>
    </citation>
    <scope>NUCLEOTIDE SEQUENCE</scope>
</reference>
<sequence>MKISFLQFLFLFFIGFLFFADLPQVVMGIKQKIKSYKKINK</sequence>
<dbReference type="AlphaFoldDB" id="A0A8F0K0G3"/>
<proteinExistence type="predicted"/>
<gene>
    <name evidence="1" type="primary">orf41</name>
</gene>
<name>A0A8F0K0G3_9PHAE</name>
<accession>A0A8F0K0G3</accession>
<organism evidence="1">
    <name type="scientific">Ecklonia arborea</name>
    <dbReference type="NCBI Taxonomy" id="1849970"/>
    <lineage>
        <taxon>Eukaryota</taxon>
        <taxon>Sar</taxon>
        <taxon>Stramenopiles</taxon>
        <taxon>Ochrophyta</taxon>
        <taxon>PX clade</taxon>
        <taxon>Phaeophyceae</taxon>
        <taxon>Laminariales</taxon>
        <taxon>Lessoniaceae</taxon>
        <taxon>Ecklonia</taxon>
    </lineage>
</organism>
<evidence type="ECO:0000313" key="1">
    <source>
        <dbReference type="EMBL" id="QWK44330.1"/>
    </source>
</evidence>
<keyword evidence="1" id="KW-0496">Mitochondrion</keyword>
<dbReference type="EMBL" id="MZ156048">
    <property type="protein sequence ID" value="QWK44330.1"/>
    <property type="molecule type" value="Genomic_DNA"/>
</dbReference>
<geneLocation type="mitochondrion" evidence="1"/>
<protein>
    <submittedName>
        <fullName evidence="1">Uncharacterized protein</fullName>
    </submittedName>
</protein>